<feature type="transmembrane region" description="Helical" evidence="1">
    <location>
        <begin position="267"/>
        <end position="292"/>
    </location>
</feature>
<feature type="transmembrane region" description="Helical" evidence="1">
    <location>
        <begin position="153"/>
        <end position="175"/>
    </location>
</feature>
<dbReference type="PIRSF" id="PIRSF038991">
    <property type="entry name" value="Protein_AbrB"/>
    <property type="match status" value="1"/>
</dbReference>
<feature type="transmembrane region" description="Helical" evidence="1">
    <location>
        <begin position="187"/>
        <end position="207"/>
    </location>
</feature>
<gene>
    <name evidence="2" type="ORF">OQ252_07095</name>
</gene>
<proteinExistence type="predicted"/>
<evidence type="ECO:0000313" key="3">
    <source>
        <dbReference type="Proteomes" id="UP001526446"/>
    </source>
</evidence>
<protein>
    <submittedName>
        <fullName evidence="2">AbrB family transcriptional regulator</fullName>
    </submittedName>
</protein>
<dbReference type="InterPro" id="IPR007820">
    <property type="entry name" value="AbrB_fam"/>
</dbReference>
<keyword evidence="1" id="KW-0472">Membrane</keyword>
<evidence type="ECO:0000256" key="1">
    <source>
        <dbReference type="SAM" id="Phobius"/>
    </source>
</evidence>
<dbReference type="NCBIfam" id="TIGR03082">
    <property type="entry name" value="Gneg_AbrB_dup"/>
    <property type="match status" value="2"/>
</dbReference>
<dbReference type="PANTHER" id="PTHR38457">
    <property type="entry name" value="REGULATOR ABRB-RELATED"/>
    <property type="match status" value="1"/>
</dbReference>
<dbReference type="EMBL" id="JAPIUX010000005">
    <property type="protein sequence ID" value="MCX2561162.1"/>
    <property type="molecule type" value="Genomic_DNA"/>
</dbReference>
<dbReference type="Proteomes" id="UP001526446">
    <property type="component" value="Unassembled WGS sequence"/>
</dbReference>
<keyword evidence="1" id="KW-0812">Transmembrane</keyword>
<feature type="transmembrane region" description="Helical" evidence="1">
    <location>
        <begin position="90"/>
        <end position="110"/>
    </location>
</feature>
<dbReference type="PANTHER" id="PTHR38457:SF1">
    <property type="entry name" value="REGULATOR ABRB-RELATED"/>
    <property type="match status" value="1"/>
</dbReference>
<dbReference type="Pfam" id="PF05145">
    <property type="entry name" value="AbrB"/>
    <property type="match status" value="1"/>
</dbReference>
<comment type="caution">
    <text evidence="2">The sequence shown here is derived from an EMBL/GenBank/DDBJ whole genome shotgun (WGS) entry which is preliminary data.</text>
</comment>
<evidence type="ECO:0000313" key="2">
    <source>
        <dbReference type="EMBL" id="MCX2561162.1"/>
    </source>
</evidence>
<organism evidence="2 3">
    <name type="scientific">Acetobacter farinalis</name>
    <dbReference type="NCBI Taxonomy" id="1260984"/>
    <lineage>
        <taxon>Bacteria</taxon>
        <taxon>Pseudomonadati</taxon>
        <taxon>Pseudomonadota</taxon>
        <taxon>Alphaproteobacteria</taxon>
        <taxon>Acetobacterales</taxon>
        <taxon>Acetobacteraceae</taxon>
        <taxon>Acetobacter</taxon>
    </lineage>
</organism>
<keyword evidence="1" id="KW-1133">Transmembrane helix</keyword>
<feature type="transmembrane region" description="Helical" evidence="1">
    <location>
        <begin position="324"/>
        <end position="344"/>
    </location>
</feature>
<keyword evidence="3" id="KW-1185">Reference proteome</keyword>
<accession>A0ABT3Q7A2</accession>
<name>A0ABT3Q7A2_9PROT</name>
<feature type="transmembrane region" description="Helical" evidence="1">
    <location>
        <begin position="219"/>
        <end position="247"/>
    </location>
</feature>
<sequence length="355" mass="36345">MKGRSLRHLPPAGRWTVLVVASVLAAAALQGIGLPAGLMLGPLAAAALLQSHGGAVKIPGGLMTAAHAVIGCLVARSITPAILSGFVHHWPILLGVVALSIMASASLGWLMARLRIVSGTTAVWGMMPGAAPMMIVMAEACGADFRLVAFMQYLRVVMVASCASVVALLFVHGSGSRFASGYFPPVMLLHVIETVAVAGVGAALGRVSRMPAGTLLGPMALGGVLNALGVISIDLPPVVLIASYALIGWNTGQRFTREVLVAATRALPQTIGATAVLMGCCGLLAWMLVALFHIDPLTAYLATSPGGVDAAAIIAASSHVDTSFVMAVQILRVIVLLGIGPQVARWVAGTLRPRA</sequence>
<dbReference type="RefSeq" id="WP_166121686.1">
    <property type="nucleotide sequence ID" value="NZ_JAPIUX010000005.1"/>
</dbReference>
<dbReference type="InterPro" id="IPR017516">
    <property type="entry name" value="AbrB_dup"/>
</dbReference>
<reference evidence="2 3" key="1">
    <citation type="submission" date="2022-11" db="EMBL/GenBank/DDBJ databases">
        <title>Genome sequencing of Acetobacter type strain.</title>
        <authorList>
            <person name="Heo J."/>
            <person name="Lee D."/>
            <person name="Han B.-H."/>
            <person name="Hong S.-B."/>
            <person name="Kwon S.-W."/>
        </authorList>
    </citation>
    <scope>NUCLEOTIDE SEQUENCE [LARGE SCALE GENOMIC DNA]</scope>
    <source>
        <strain evidence="2 3">KACC 21251</strain>
    </source>
</reference>
<feature type="transmembrane region" description="Helical" evidence="1">
    <location>
        <begin position="122"/>
        <end position="141"/>
    </location>
</feature>